<protein>
    <recommendedName>
        <fullName evidence="9">Potassium-transporting ATPase potassium-binding subunit</fullName>
    </recommendedName>
    <alternativeName>
        <fullName evidence="9">ATP phosphohydrolase [potassium-transporting] A chain</fullName>
    </alternativeName>
    <alternativeName>
        <fullName evidence="9">Potassium-binding and translocating subunit A</fullName>
    </alternativeName>
    <alternativeName>
        <fullName evidence="9">Potassium-translocating ATPase A chain</fullName>
    </alternativeName>
</protein>
<evidence type="ECO:0000256" key="3">
    <source>
        <dbReference type="ARBA" id="ARBA00022538"/>
    </source>
</evidence>
<dbReference type="PIRSF" id="PIRSF001294">
    <property type="entry name" value="K_ATPaseA"/>
    <property type="match status" value="1"/>
</dbReference>
<comment type="subunit">
    <text evidence="9">The system is composed of three essential subunits: KdpA, KdpB and KdpC.</text>
</comment>
<evidence type="ECO:0000256" key="9">
    <source>
        <dbReference type="HAMAP-Rule" id="MF_00275"/>
    </source>
</evidence>
<comment type="caution">
    <text evidence="10">The sequence shown here is derived from an EMBL/GenBank/DDBJ whole genome shotgun (WGS) entry which is preliminary data.</text>
</comment>
<keyword evidence="7 9" id="KW-0406">Ion transport</keyword>
<feature type="transmembrane region" description="Helical" evidence="9">
    <location>
        <begin position="123"/>
        <end position="149"/>
    </location>
</feature>
<evidence type="ECO:0000313" key="11">
    <source>
        <dbReference type="Proteomes" id="UP001458946"/>
    </source>
</evidence>
<feature type="transmembrane region" description="Helical" evidence="9">
    <location>
        <begin position="483"/>
        <end position="507"/>
    </location>
</feature>
<evidence type="ECO:0000256" key="4">
    <source>
        <dbReference type="ARBA" id="ARBA00022692"/>
    </source>
</evidence>
<accession>A0ABP9VBS4</accession>
<evidence type="ECO:0000256" key="6">
    <source>
        <dbReference type="ARBA" id="ARBA00022989"/>
    </source>
</evidence>
<dbReference type="RefSeq" id="WP_353542663.1">
    <property type="nucleotide sequence ID" value="NZ_BAABRN010000028.1"/>
</dbReference>
<evidence type="ECO:0000256" key="5">
    <source>
        <dbReference type="ARBA" id="ARBA00022958"/>
    </source>
</evidence>
<evidence type="ECO:0000256" key="2">
    <source>
        <dbReference type="ARBA" id="ARBA00022475"/>
    </source>
</evidence>
<dbReference type="Pfam" id="PF03814">
    <property type="entry name" value="KdpA"/>
    <property type="match status" value="1"/>
</dbReference>
<gene>
    <name evidence="9 10" type="primary">kdpA</name>
    <name evidence="10" type="ORF">Dxin01_02439</name>
</gene>
<proteinExistence type="inferred from homology"/>
<keyword evidence="4 9" id="KW-0812">Transmembrane</keyword>
<name>A0ABP9VBS4_9DEIO</name>
<dbReference type="PANTHER" id="PTHR30607">
    <property type="entry name" value="POTASSIUM-TRANSPORTING ATPASE A CHAIN"/>
    <property type="match status" value="1"/>
</dbReference>
<evidence type="ECO:0000256" key="1">
    <source>
        <dbReference type="ARBA" id="ARBA00022448"/>
    </source>
</evidence>
<dbReference type="PANTHER" id="PTHR30607:SF2">
    <property type="entry name" value="POTASSIUM-TRANSPORTING ATPASE POTASSIUM-BINDING SUBUNIT"/>
    <property type="match status" value="1"/>
</dbReference>
<dbReference type="HAMAP" id="MF_00275">
    <property type="entry name" value="KdpA"/>
    <property type="match status" value="1"/>
</dbReference>
<keyword evidence="3 9" id="KW-0633">Potassium transport</keyword>
<feature type="transmembrane region" description="Helical" evidence="9">
    <location>
        <begin position="250"/>
        <end position="271"/>
    </location>
</feature>
<dbReference type="Proteomes" id="UP001458946">
    <property type="component" value="Unassembled WGS sequence"/>
</dbReference>
<comment type="similarity">
    <text evidence="9">Belongs to the KdpA family.</text>
</comment>
<feature type="transmembrane region" description="Helical" evidence="9">
    <location>
        <begin position="59"/>
        <end position="78"/>
    </location>
</feature>
<feature type="transmembrane region" description="Helical" evidence="9">
    <location>
        <begin position="170"/>
        <end position="188"/>
    </location>
</feature>
<feature type="transmembrane region" description="Helical" evidence="9">
    <location>
        <begin position="528"/>
        <end position="550"/>
    </location>
</feature>
<keyword evidence="11" id="KW-1185">Reference proteome</keyword>
<feature type="transmembrane region" description="Helical" evidence="9">
    <location>
        <begin position="380"/>
        <end position="401"/>
    </location>
</feature>
<evidence type="ECO:0000256" key="7">
    <source>
        <dbReference type="ARBA" id="ARBA00023065"/>
    </source>
</evidence>
<feature type="transmembrane region" description="Helical" evidence="9">
    <location>
        <begin position="422"/>
        <end position="445"/>
    </location>
</feature>
<dbReference type="NCBIfam" id="TIGR00680">
    <property type="entry name" value="kdpA"/>
    <property type="match status" value="1"/>
</dbReference>
<keyword evidence="6 9" id="KW-1133">Transmembrane helix</keyword>
<keyword evidence="5 9" id="KW-0630">Potassium</keyword>
<comment type="subcellular location">
    <subcellularLocation>
        <location evidence="9">Cell membrane</location>
        <topology evidence="9">Multi-pass membrane protein</topology>
    </subcellularLocation>
</comment>
<organism evidence="10 11">
    <name type="scientific">Deinococcus xinjiangensis</name>
    <dbReference type="NCBI Taxonomy" id="457454"/>
    <lineage>
        <taxon>Bacteria</taxon>
        <taxon>Thermotogati</taxon>
        <taxon>Deinococcota</taxon>
        <taxon>Deinococci</taxon>
        <taxon>Deinococcales</taxon>
        <taxon>Deinococcaceae</taxon>
        <taxon>Deinococcus</taxon>
    </lineage>
</organism>
<keyword evidence="2 9" id="KW-1003">Cell membrane</keyword>
<evidence type="ECO:0000313" key="10">
    <source>
        <dbReference type="EMBL" id="GAA5502695.1"/>
    </source>
</evidence>
<comment type="function">
    <text evidence="9">Part of the high-affinity ATP-driven potassium transport (or Kdp) system, which catalyzes the hydrolysis of ATP coupled with the electrogenic transport of potassium into the cytoplasm. This subunit binds the extracellular potassium ions and delivers the ions to the membrane domain of KdpB through an intramembrane tunnel.</text>
</comment>
<reference evidence="10 11" key="1">
    <citation type="submission" date="2024-02" db="EMBL/GenBank/DDBJ databases">
        <title>Deinococcus xinjiangensis NBRC 107630.</title>
        <authorList>
            <person name="Ichikawa N."/>
            <person name="Katano-Makiyama Y."/>
            <person name="Hidaka K."/>
        </authorList>
    </citation>
    <scope>NUCLEOTIDE SEQUENCE [LARGE SCALE GENOMIC DNA]</scope>
    <source>
        <strain evidence="10 11">NBRC 107630</strain>
    </source>
</reference>
<feature type="transmembrane region" description="Helical" evidence="9">
    <location>
        <begin position="6"/>
        <end position="30"/>
    </location>
</feature>
<dbReference type="EMBL" id="BAABRN010000028">
    <property type="protein sequence ID" value="GAA5502695.1"/>
    <property type="molecule type" value="Genomic_DNA"/>
</dbReference>
<dbReference type="InterPro" id="IPR004623">
    <property type="entry name" value="KdpA"/>
</dbReference>
<keyword evidence="1 9" id="KW-0813">Transport</keyword>
<sequence length="569" mass="60539">MSAAVLQMLLLLVIMAAVVVPVGNWLYGVFAGEKHTAPERLTYRLLGVDPAEGMDWRRYGLVLVVSNLVLLLLSYLLIRLQGLLPWNPAALKAQAPDLAWNTAVSFMTNTNWQAYSGEQSLSYFSQMAVITTFMFTSAATGFAAAVAFMRGLAGKSGGNLGNFWVDVTRIIYRVFLPLCFVLALVFVWQGMPQTLNAYATATTLEGATQKIALGPVASLESIKHIGTNGGGFFSMNAAHPFENPTPLTNALHILSMLLLPSALTYAFGRLLGNVKQGWVIFGGMLVMFVGFLGMTYSFEQAGNPILSKLGAEQTVTATQAGGNMEGKEVRFGIAQTALFATTTTAATTGSVDSMHDSYTGMGGFVPMIQMMLNNVFGGKGVGFINFVQYLILSVFIAGLMVGRTPEFLGKKIEAREVKLVMLAVLAHPLSILGFTALACVLPDALKSLNNPGPHGFSEILYAYTSGTANNGSAFAGLGANTPFYNITIGLAMLFGRYLTLLPMLAVAGLLASKRRVPTSSGTLPTDTLLFGGLTVGIILIVGALTFLPALTLGPIADHLQMLQGVVIKP</sequence>
<evidence type="ECO:0000256" key="8">
    <source>
        <dbReference type="ARBA" id="ARBA00023136"/>
    </source>
</evidence>
<keyword evidence="8 9" id="KW-0472">Membrane</keyword>
<feature type="transmembrane region" description="Helical" evidence="9">
    <location>
        <begin position="278"/>
        <end position="298"/>
    </location>
</feature>